<sequence length="249" mass="26981">MSRSTPTGDPYLRIALGAGFSDHPGAIPDFIKQPELVEKPVAVTLPGLFRGSSASSPAETETDNCEANFDISPTNIREGENLCARLNEILPLSGHRKVVRPLSSLRGNGQGRCVTLGATAEEVSNCAGEFIMRDKRPPGWKWKAIINLLCAHSLWANLESSRCDPGGPEPGWVRNRVFVLESPVTFRTQRVSDDVRELLGGPTNAPEAPEDDMTNTECVSVQMLLPLIQTAVHSPTSALPPNSNNWSET</sequence>
<accession>A0A084W8S3</accession>
<dbReference type="EnsemblMetazoa" id="ASIC014663-RA">
    <property type="protein sequence ID" value="ASIC014663-PA"/>
    <property type="gene ID" value="ASIC014663"/>
</dbReference>
<dbReference type="EMBL" id="KE525319">
    <property type="protein sequence ID" value="KFB46617.1"/>
    <property type="molecule type" value="Genomic_DNA"/>
</dbReference>
<proteinExistence type="predicted"/>
<name>A0A084W8S3_ANOSI</name>
<dbReference type="EMBL" id="ATLV01021512">
    <property type="status" value="NOT_ANNOTATED_CDS"/>
    <property type="molecule type" value="Genomic_DNA"/>
</dbReference>
<feature type="region of interest" description="Disordered" evidence="1">
    <location>
        <begin position="52"/>
        <end position="71"/>
    </location>
</feature>
<dbReference type="VEuPathDB" id="VectorBase:ASIC014663"/>
<dbReference type="AlphaFoldDB" id="A0A084W8S3"/>
<reference evidence="2 4" key="1">
    <citation type="journal article" date="2014" name="BMC Genomics">
        <title>Genome sequence of Anopheles sinensis provides insight into genetics basis of mosquito competence for malaria parasites.</title>
        <authorList>
            <person name="Zhou D."/>
            <person name="Zhang D."/>
            <person name="Ding G."/>
            <person name="Shi L."/>
            <person name="Hou Q."/>
            <person name="Ye Y."/>
            <person name="Xu Y."/>
            <person name="Zhou H."/>
            <person name="Xiong C."/>
            <person name="Li S."/>
            <person name="Yu J."/>
            <person name="Hong S."/>
            <person name="Yu X."/>
            <person name="Zou P."/>
            <person name="Chen C."/>
            <person name="Chang X."/>
            <person name="Wang W."/>
            <person name="Lv Y."/>
            <person name="Sun Y."/>
            <person name="Ma L."/>
            <person name="Shen B."/>
            <person name="Zhu C."/>
        </authorList>
    </citation>
    <scope>NUCLEOTIDE SEQUENCE [LARGE SCALE GENOMIC DNA]</scope>
</reference>
<keyword evidence="4" id="KW-1185">Reference proteome</keyword>
<evidence type="ECO:0000313" key="4">
    <source>
        <dbReference type="Proteomes" id="UP000030765"/>
    </source>
</evidence>
<evidence type="ECO:0000256" key="1">
    <source>
        <dbReference type="SAM" id="MobiDB-lite"/>
    </source>
</evidence>
<organism evidence="2">
    <name type="scientific">Anopheles sinensis</name>
    <name type="common">Mosquito</name>
    <dbReference type="NCBI Taxonomy" id="74873"/>
    <lineage>
        <taxon>Eukaryota</taxon>
        <taxon>Metazoa</taxon>
        <taxon>Ecdysozoa</taxon>
        <taxon>Arthropoda</taxon>
        <taxon>Hexapoda</taxon>
        <taxon>Insecta</taxon>
        <taxon>Pterygota</taxon>
        <taxon>Neoptera</taxon>
        <taxon>Endopterygota</taxon>
        <taxon>Diptera</taxon>
        <taxon>Nematocera</taxon>
        <taxon>Culicoidea</taxon>
        <taxon>Culicidae</taxon>
        <taxon>Anophelinae</taxon>
        <taxon>Anopheles</taxon>
    </lineage>
</organism>
<reference evidence="3" key="2">
    <citation type="submission" date="2020-05" db="UniProtKB">
        <authorList>
            <consortium name="EnsemblMetazoa"/>
        </authorList>
    </citation>
    <scope>IDENTIFICATION</scope>
</reference>
<gene>
    <name evidence="2" type="ORF">ZHAS_00014663</name>
</gene>
<evidence type="ECO:0000313" key="2">
    <source>
        <dbReference type="EMBL" id="KFB46617.1"/>
    </source>
</evidence>
<dbReference type="Proteomes" id="UP000030765">
    <property type="component" value="Unassembled WGS sequence"/>
</dbReference>
<evidence type="ECO:0000313" key="3">
    <source>
        <dbReference type="EnsemblMetazoa" id="ASIC014663-PA"/>
    </source>
</evidence>
<protein>
    <submittedName>
        <fullName evidence="2 3">Dual specificity protein phosphatase 15</fullName>
    </submittedName>
</protein>